<feature type="chain" id="PRO_5041201803" evidence="11">
    <location>
        <begin position="32"/>
        <end position="631"/>
    </location>
</feature>
<feature type="compositionally biased region" description="Basic and acidic residues" evidence="9">
    <location>
        <begin position="604"/>
        <end position="613"/>
    </location>
</feature>
<evidence type="ECO:0000256" key="7">
    <source>
        <dbReference type="ARBA" id="ARBA00023180"/>
    </source>
</evidence>
<dbReference type="SMART" id="SM00408">
    <property type="entry name" value="IGc2"/>
    <property type="match status" value="4"/>
</dbReference>
<keyword evidence="6" id="KW-1015">Disulfide bond</keyword>
<dbReference type="AlphaFoldDB" id="A0AA35PCL6"/>
<feature type="domain" description="Ig-like" evidence="12">
    <location>
        <begin position="27"/>
        <end position="142"/>
    </location>
</feature>
<reference evidence="13" key="1">
    <citation type="submission" date="2022-12" db="EMBL/GenBank/DDBJ databases">
        <authorList>
            <person name="Alioto T."/>
            <person name="Alioto T."/>
            <person name="Gomez Garrido J."/>
        </authorList>
    </citation>
    <scope>NUCLEOTIDE SEQUENCE</scope>
</reference>
<feature type="region of interest" description="Disordered" evidence="9">
    <location>
        <begin position="585"/>
        <end position="631"/>
    </location>
</feature>
<feature type="domain" description="Ig-like" evidence="12">
    <location>
        <begin position="263"/>
        <end position="350"/>
    </location>
</feature>
<dbReference type="Pfam" id="PF07686">
    <property type="entry name" value="V-set"/>
    <property type="match status" value="1"/>
</dbReference>
<evidence type="ECO:0000256" key="10">
    <source>
        <dbReference type="SAM" id="Phobius"/>
    </source>
</evidence>
<keyword evidence="3" id="KW-0677">Repeat</keyword>
<keyword evidence="14" id="KW-1185">Reference proteome</keyword>
<evidence type="ECO:0000256" key="1">
    <source>
        <dbReference type="ARBA" id="ARBA00004479"/>
    </source>
</evidence>
<evidence type="ECO:0000256" key="8">
    <source>
        <dbReference type="ARBA" id="ARBA00023319"/>
    </source>
</evidence>
<keyword evidence="4 10" id="KW-1133">Transmembrane helix</keyword>
<evidence type="ECO:0000256" key="5">
    <source>
        <dbReference type="ARBA" id="ARBA00023136"/>
    </source>
</evidence>
<accession>A0AA35PCL6</accession>
<dbReference type="InterPro" id="IPR036179">
    <property type="entry name" value="Ig-like_dom_sf"/>
</dbReference>
<feature type="transmembrane region" description="Helical" evidence="10">
    <location>
        <begin position="554"/>
        <end position="575"/>
    </location>
</feature>
<feature type="domain" description="Ig-like" evidence="12">
    <location>
        <begin position="148"/>
        <end position="257"/>
    </location>
</feature>
<evidence type="ECO:0000256" key="3">
    <source>
        <dbReference type="ARBA" id="ARBA00022737"/>
    </source>
</evidence>
<name>A0AA35PCL6_9SAUR</name>
<dbReference type="Pfam" id="PF07679">
    <property type="entry name" value="I-set"/>
    <property type="match status" value="1"/>
</dbReference>
<evidence type="ECO:0000256" key="4">
    <source>
        <dbReference type="ARBA" id="ARBA00022989"/>
    </source>
</evidence>
<dbReference type="InterPro" id="IPR013098">
    <property type="entry name" value="Ig_I-set"/>
</dbReference>
<dbReference type="InterPro" id="IPR051116">
    <property type="entry name" value="Surface_Rcpt/Adhesion_Mol"/>
</dbReference>
<evidence type="ECO:0000313" key="13">
    <source>
        <dbReference type="EMBL" id="CAI5780970.1"/>
    </source>
</evidence>
<dbReference type="InterPro" id="IPR007110">
    <property type="entry name" value="Ig-like_dom"/>
</dbReference>
<keyword evidence="5 10" id="KW-0472">Membrane</keyword>
<dbReference type="InterPro" id="IPR003599">
    <property type="entry name" value="Ig_sub"/>
</dbReference>
<dbReference type="EMBL" id="OX395133">
    <property type="protein sequence ID" value="CAI5780970.1"/>
    <property type="molecule type" value="Genomic_DNA"/>
</dbReference>
<dbReference type="InterPro" id="IPR013162">
    <property type="entry name" value="CD80_C2-set"/>
</dbReference>
<dbReference type="GO" id="GO:0005055">
    <property type="term" value="F:laminin receptor activity"/>
    <property type="evidence" value="ECO:0007669"/>
    <property type="project" value="TreeGrafter"/>
</dbReference>
<comment type="subcellular location">
    <subcellularLocation>
        <location evidence="1">Membrane</location>
        <topology evidence="1">Single-pass type I membrane protein</topology>
    </subcellularLocation>
</comment>
<dbReference type="Proteomes" id="UP001178461">
    <property type="component" value="Chromosome 8"/>
</dbReference>
<sequence>MGSARSPTALPLRGLVLRLFLLACSAPECHAEVQVSVPALLEVQLGHKVSISCTHTTEGHDGLPLVEWFITDKNGEQRRVAYSDQGRQGVDRGTEYTDRASMEAGHSLVIKAAEVIDERAFSCQVTAGAAGSGMGVTQLKVYGAPEAPEVIPTSRTLSVTEEDASEIATCTSKNANPVPTISWYRDGRSLNASTERNKELYVVSRTVKEASGLLSVSSTLYLRVNKSDKDSNFLCHVSYAMPHGKVGSAESDPFQLTLHYFTENVQFSVDSPEVIKEGDDIELQCQADGYPPPEYVFYKIKSEDTQVDLGSHTNGILSLPHVTKADGGTYRCQVLDFDSPSTVELEKEVTISVNYLDPLVLNPNKTVMARLGENIELTCSGTGSQMPTLLWKKGKTKVGDGERLPLSSLSYHMAGGYTCEASVPSVPGLQRTQTVEVVVEGTPQVEQPQSTRHYQSLGQKLTFTCSAFGYPEPEIKWSVTGEEPSARTFGNRVVSELSVEVTPELAQNGVTCWAENEHGKAEQTFLLQMAVAPTTSASPVPAVDGEQSQGGSTVAVIAVCVCVLLLLLIVGFFYFMQRRGQLPCGGGEKRSLTPKEGNPDDTVVEMKTDKRNEQTGLLSPGGGGGGGANEC</sequence>
<feature type="compositionally biased region" description="Gly residues" evidence="9">
    <location>
        <begin position="619"/>
        <end position="631"/>
    </location>
</feature>
<feature type="domain" description="Ig-like" evidence="12">
    <location>
        <begin position="358"/>
        <end position="436"/>
    </location>
</feature>
<dbReference type="InterPro" id="IPR013106">
    <property type="entry name" value="Ig_V-set"/>
</dbReference>
<evidence type="ECO:0000256" key="9">
    <source>
        <dbReference type="SAM" id="MobiDB-lite"/>
    </source>
</evidence>
<dbReference type="SUPFAM" id="SSF48726">
    <property type="entry name" value="Immunoglobulin"/>
    <property type="match status" value="5"/>
</dbReference>
<evidence type="ECO:0000256" key="2">
    <source>
        <dbReference type="ARBA" id="ARBA00022692"/>
    </source>
</evidence>
<feature type="domain" description="Ig-like" evidence="12">
    <location>
        <begin position="443"/>
        <end position="528"/>
    </location>
</feature>
<dbReference type="PROSITE" id="PS50835">
    <property type="entry name" value="IG_LIKE"/>
    <property type="match status" value="5"/>
</dbReference>
<evidence type="ECO:0000256" key="6">
    <source>
        <dbReference type="ARBA" id="ARBA00023157"/>
    </source>
</evidence>
<protein>
    <submittedName>
        <fullName evidence="13">Basal cell adhesion molecule isoform X2</fullName>
    </submittedName>
</protein>
<dbReference type="InterPro" id="IPR013783">
    <property type="entry name" value="Ig-like_fold"/>
</dbReference>
<dbReference type="Pfam" id="PF13927">
    <property type="entry name" value="Ig_3"/>
    <property type="match status" value="2"/>
</dbReference>
<keyword evidence="8" id="KW-0393">Immunoglobulin domain</keyword>
<keyword evidence="11" id="KW-0732">Signal</keyword>
<dbReference type="Gene3D" id="2.60.40.10">
    <property type="entry name" value="Immunoglobulins"/>
    <property type="match status" value="5"/>
</dbReference>
<organism evidence="13 14">
    <name type="scientific">Podarcis lilfordi</name>
    <name type="common">Lilford's wall lizard</name>
    <dbReference type="NCBI Taxonomy" id="74358"/>
    <lineage>
        <taxon>Eukaryota</taxon>
        <taxon>Metazoa</taxon>
        <taxon>Chordata</taxon>
        <taxon>Craniata</taxon>
        <taxon>Vertebrata</taxon>
        <taxon>Euteleostomi</taxon>
        <taxon>Lepidosauria</taxon>
        <taxon>Squamata</taxon>
        <taxon>Bifurcata</taxon>
        <taxon>Unidentata</taxon>
        <taxon>Episquamata</taxon>
        <taxon>Laterata</taxon>
        <taxon>Lacertibaenia</taxon>
        <taxon>Lacertidae</taxon>
        <taxon>Podarcis</taxon>
    </lineage>
</organism>
<dbReference type="CDD" id="cd00096">
    <property type="entry name" value="Ig"/>
    <property type="match status" value="1"/>
</dbReference>
<dbReference type="InterPro" id="IPR003598">
    <property type="entry name" value="Ig_sub2"/>
</dbReference>
<keyword evidence="7" id="KW-0325">Glycoprotein</keyword>
<proteinExistence type="predicted"/>
<keyword evidence="2 10" id="KW-0812">Transmembrane</keyword>
<evidence type="ECO:0000256" key="11">
    <source>
        <dbReference type="SAM" id="SignalP"/>
    </source>
</evidence>
<dbReference type="Pfam" id="PF08205">
    <property type="entry name" value="C2-set_2"/>
    <property type="match status" value="1"/>
</dbReference>
<feature type="signal peptide" evidence="11">
    <location>
        <begin position="1"/>
        <end position="31"/>
    </location>
</feature>
<evidence type="ECO:0000259" key="12">
    <source>
        <dbReference type="PROSITE" id="PS50835"/>
    </source>
</evidence>
<dbReference type="GO" id="GO:0005886">
    <property type="term" value="C:plasma membrane"/>
    <property type="evidence" value="ECO:0007669"/>
    <property type="project" value="TreeGrafter"/>
</dbReference>
<dbReference type="PANTHER" id="PTHR11973:SF17">
    <property type="entry name" value="BASAL CELL ADHESION MOLECULE"/>
    <property type="match status" value="1"/>
</dbReference>
<gene>
    <name evidence="13" type="ORF">PODLI_1B040369</name>
</gene>
<evidence type="ECO:0000313" key="14">
    <source>
        <dbReference type="Proteomes" id="UP001178461"/>
    </source>
</evidence>
<dbReference type="PANTHER" id="PTHR11973">
    <property type="entry name" value="CELL SURFACE GLYCOPROTEIN MUC18-RELATED"/>
    <property type="match status" value="1"/>
</dbReference>
<dbReference type="SMART" id="SM00409">
    <property type="entry name" value="IG"/>
    <property type="match status" value="5"/>
</dbReference>